<dbReference type="InterPro" id="IPR037381">
    <property type="entry name" value="RFWD3"/>
</dbReference>
<dbReference type="EMBL" id="GBYB01002883">
    <property type="protein sequence ID" value="JAG72650.1"/>
    <property type="molecule type" value="Transcribed_RNA"/>
</dbReference>
<accession>A0A0C9PP03</accession>
<dbReference type="GO" id="GO:0008270">
    <property type="term" value="F:zinc ion binding"/>
    <property type="evidence" value="ECO:0007669"/>
    <property type="project" value="UniProtKB-KW"/>
</dbReference>
<keyword evidence="4" id="KW-0175">Coiled coil</keyword>
<evidence type="ECO:0000256" key="4">
    <source>
        <dbReference type="SAM" id="Coils"/>
    </source>
</evidence>
<feature type="compositionally biased region" description="Acidic residues" evidence="5">
    <location>
        <begin position="593"/>
        <end position="602"/>
    </location>
</feature>
<feature type="region of interest" description="Disordered" evidence="5">
    <location>
        <begin position="572"/>
        <end position="602"/>
    </location>
</feature>
<dbReference type="GO" id="GO:0036297">
    <property type="term" value="P:interstrand cross-link repair"/>
    <property type="evidence" value="ECO:0007669"/>
    <property type="project" value="InterPro"/>
</dbReference>
<gene>
    <name evidence="7" type="primary">TRAIP_1</name>
    <name evidence="7" type="ORF">g.5980</name>
</gene>
<feature type="coiled-coil region" evidence="4">
    <location>
        <begin position="69"/>
        <end position="368"/>
    </location>
</feature>
<sequence>MPGLSCVICSEVYRNSDVICSTSCGHVFHFQCLQQWQSRETSCPQCRFRNPQTHKLYIDFDETATDIKLNETKAQLDLTEKSRSELQLQLDVTESNISGIQILLSQAEDKILDLEYKNDYLKAQNDSREQAIAKAAEESEDFLVKIASLEDNFKEVLLEKEKLALEMEKRVSECTILKDANNKLETLVKRNENFLSNTRKQYEAVESALKVKVEQLKDELITKSALIQQLENRIREIGSNKQNSQQYSDQREIQRHNTTEIIIQKLKLEKELEQTLDKIVELENNHIRDIEFLNLEIDSLKADNERKDNEIANRKEEHAKMMTRLTSLGSKATEMALRKRIELLNTKLEETRSELESSLKNSAELNRVISKIKAESKVVEGANSSVVKYSSAIQPQNTTASSTNQIAEKCEENTSVVIRGVCDSDIKNPLADTVLMLTEIMNLPCTAADIKDVFKLNNTFKLRNNIQKDKTTLVVAFTTLNMKIKFLENKSKLRNKALVVSAFVDNETNKLFHYAKSLKSLGYHVFCKNNSVFARVGDNSQILKINSKLEVDNITKNSNQQISEKHKMSLTGAKHKSVIHKKKEDENAQLSAEECDEEFYRK</sequence>
<dbReference type="GO" id="GO:0016567">
    <property type="term" value="P:protein ubiquitination"/>
    <property type="evidence" value="ECO:0007669"/>
    <property type="project" value="InterPro"/>
</dbReference>
<feature type="domain" description="RING-type" evidence="6">
    <location>
        <begin position="6"/>
        <end position="47"/>
    </location>
</feature>
<name>A0A0C9PP03_9HYME</name>
<keyword evidence="2" id="KW-0862">Zinc</keyword>
<protein>
    <submittedName>
        <fullName evidence="7">TRAIP_1 protein</fullName>
    </submittedName>
</protein>
<dbReference type="GO" id="GO:0005634">
    <property type="term" value="C:nucleus"/>
    <property type="evidence" value="ECO:0007669"/>
    <property type="project" value="InterPro"/>
</dbReference>
<dbReference type="AlphaFoldDB" id="A0A0C9PP03"/>
<evidence type="ECO:0000256" key="1">
    <source>
        <dbReference type="ARBA" id="ARBA00022771"/>
    </source>
</evidence>
<keyword evidence="1 3" id="KW-0863">Zinc-finger</keyword>
<evidence type="ECO:0000259" key="6">
    <source>
        <dbReference type="PROSITE" id="PS50089"/>
    </source>
</evidence>
<organism evidence="7">
    <name type="scientific">Fopius arisanus</name>
    <dbReference type="NCBI Taxonomy" id="64838"/>
    <lineage>
        <taxon>Eukaryota</taxon>
        <taxon>Metazoa</taxon>
        <taxon>Ecdysozoa</taxon>
        <taxon>Arthropoda</taxon>
        <taxon>Hexapoda</taxon>
        <taxon>Insecta</taxon>
        <taxon>Pterygota</taxon>
        <taxon>Neoptera</taxon>
        <taxon>Endopterygota</taxon>
        <taxon>Hymenoptera</taxon>
        <taxon>Apocrita</taxon>
        <taxon>Ichneumonoidea</taxon>
        <taxon>Braconidae</taxon>
        <taxon>Opiinae</taxon>
        <taxon>Fopius</taxon>
    </lineage>
</organism>
<reference evidence="7" key="1">
    <citation type="submission" date="2015-01" db="EMBL/GenBank/DDBJ databases">
        <title>Transcriptome Assembly of Fopius arisanus.</title>
        <authorList>
            <person name="Geib S."/>
        </authorList>
    </citation>
    <scope>NUCLEOTIDE SEQUENCE</scope>
</reference>
<keyword evidence="1 3" id="KW-0479">Metal-binding</keyword>
<dbReference type="InterPro" id="IPR013083">
    <property type="entry name" value="Znf_RING/FYVE/PHD"/>
</dbReference>
<dbReference type="SUPFAM" id="SSF57850">
    <property type="entry name" value="RING/U-box"/>
    <property type="match status" value="1"/>
</dbReference>
<dbReference type="PANTHER" id="PTHR16047">
    <property type="entry name" value="RFWD3 PROTEIN"/>
    <property type="match status" value="1"/>
</dbReference>
<evidence type="ECO:0000256" key="2">
    <source>
        <dbReference type="ARBA" id="ARBA00022833"/>
    </source>
</evidence>
<evidence type="ECO:0000256" key="5">
    <source>
        <dbReference type="SAM" id="MobiDB-lite"/>
    </source>
</evidence>
<dbReference type="PROSITE" id="PS50089">
    <property type="entry name" value="ZF_RING_2"/>
    <property type="match status" value="1"/>
</dbReference>
<evidence type="ECO:0000313" key="7">
    <source>
        <dbReference type="EMBL" id="JAG72650.1"/>
    </source>
</evidence>
<dbReference type="PANTHER" id="PTHR16047:SF7">
    <property type="entry name" value="E3 UBIQUITIN-PROTEIN LIGASE RFWD3"/>
    <property type="match status" value="1"/>
</dbReference>
<proteinExistence type="predicted"/>
<dbReference type="InterPro" id="IPR001841">
    <property type="entry name" value="Znf_RING"/>
</dbReference>
<dbReference type="GO" id="GO:0004842">
    <property type="term" value="F:ubiquitin-protein transferase activity"/>
    <property type="evidence" value="ECO:0007669"/>
    <property type="project" value="InterPro"/>
</dbReference>
<dbReference type="SMART" id="SM00184">
    <property type="entry name" value="RING"/>
    <property type="match status" value="1"/>
</dbReference>
<evidence type="ECO:0000256" key="3">
    <source>
        <dbReference type="PROSITE-ProRule" id="PRU00175"/>
    </source>
</evidence>
<dbReference type="Gene3D" id="3.30.40.10">
    <property type="entry name" value="Zinc/RING finger domain, C3HC4 (zinc finger)"/>
    <property type="match status" value="1"/>
</dbReference>
<dbReference type="Pfam" id="PF13639">
    <property type="entry name" value="zf-RING_2"/>
    <property type="match status" value="1"/>
</dbReference>